<dbReference type="Pfam" id="PF03353">
    <property type="entry name" value="Lin-8"/>
    <property type="match status" value="1"/>
</dbReference>
<dbReference type="AGR" id="WB:WBGene00044169"/>
<dbReference type="AlphaFoldDB" id="A0A8S4QGG3"/>
<proteinExistence type="predicted"/>
<evidence type="ECO:0000313" key="1">
    <source>
        <dbReference type="EMBL" id="CAH2168810.1"/>
    </source>
</evidence>
<evidence type="ECO:0000313" key="3">
    <source>
        <dbReference type="WormBase" id="C06C3.10b"/>
    </source>
</evidence>
<organism evidence="1 2">
    <name type="scientific">Caenorhabditis elegans</name>
    <dbReference type="NCBI Taxonomy" id="6239"/>
    <lineage>
        <taxon>Eukaryota</taxon>
        <taxon>Metazoa</taxon>
        <taxon>Ecdysozoa</taxon>
        <taxon>Nematoda</taxon>
        <taxon>Chromadorea</taxon>
        <taxon>Rhabditida</taxon>
        <taxon>Rhabditina</taxon>
        <taxon>Rhabditomorpha</taxon>
        <taxon>Rhabditoidea</taxon>
        <taxon>Rhabditidae</taxon>
        <taxon>Peloderinae</taxon>
        <taxon>Caenorhabditis</taxon>
    </lineage>
</organism>
<dbReference type="WormBase" id="C06C3.10b">
    <property type="protein sequence ID" value="CE54400"/>
    <property type="gene ID" value="WBGene00044169"/>
</dbReference>
<keyword evidence="2" id="KW-1185">Reference proteome</keyword>
<name>A0A8S4QGG3_CAEEL</name>
<gene>
    <name evidence="1 3" type="ORF">C06C3.10</name>
    <name evidence="1" type="ORF">CELE_C06C3.10</name>
</gene>
<dbReference type="RefSeq" id="NP_001391113.1">
    <property type="nucleotide sequence ID" value="NM_001404231.1"/>
</dbReference>
<protein>
    <submittedName>
        <fullName evidence="1">Secreted protein</fullName>
    </submittedName>
</protein>
<dbReference type="GeneID" id="6418619"/>
<dbReference type="EMBL" id="BX284602">
    <property type="protein sequence ID" value="CAH2168810.1"/>
    <property type="molecule type" value="Genomic_DNA"/>
</dbReference>
<dbReference type="InterPro" id="IPR005020">
    <property type="entry name" value="LIN-8"/>
</dbReference>
<reference evidence="1 2" key="1">
    <citation type="journal article" date="1998" name="Science">
        <title>Genome sequence of the nematode C. elegans: a platform for investigating biology.</title>
        <authorList>
            <consortium name="The C. elegans sequencing consortium"/>
            <person name="Sulson J.E."/>
            <person name="Waterston R."/>
        </authorList>
    </citation>
    <scope>NUCLEOTIDE SEQUENCE [LARGE SCALE GENOMIC DNA]</scope>
    <source>
        <strain evidence="1 2">Bristol N2</strain>
    </source>
</reference>
<dbReference type="PANTHER" id="PTHR32020:SF3">
    <property type="entry name" value="ARID DOMAIN-CONTAINING PROTEIN-RELATED"/>
    <property type="match status" value="1"/>
</dbReference>
<sequence length="79" mass="9108">MESNTTPLSLDCQPTKHQSIQSDFSEKLHQLVCQAKRIAHEHPERAETLCKTLFDTVSAFDQDDYVCVKDEELAERQSR</sequence>
<dbReference type="PANTHER" id="PTHR32020">
    <property type="entry name" value="LIN-8 DOMAIN CONTAINING-RELATED"/>
    <property type="match status" value="1"/>
</dbReference>
<accession>A0A8S4QGG3</accession>
<dbReference type="CTD" id="6418619"/>
<evidence type="ECO:0000313" key="2">
    <source>
        <dbReference type="Proteomes" id="UP000001940"/>
    </source>
</evidence>
<dbReference type="Proteomes" id="UP000001940">
    <property type="component" value="Chromosome II"/>
</dbReference>